<feature type="binding site" description="axial binding residue" evidence="7">
    <location>
        <position position="454"/>
    </location>
    <ligand>
        <name>heme</name>
        <dbReference type="ChEBI" id="CHEBI:30413"/>
    </ligand>
    <ligandPart>
        <name>Fe</name>
        <dbReference type="ChEBI" id="CHEBI:18248"/>
    </ligandPart>
</feature>
<dbReference type="FunFam" id="1.10.630.10:FF:000036">
    <property type="entry name" value="CYtochrome P450 family"/>
    <property type="match status" value="1"/>
</dbReference>
<reference evidence="10 11" key="1">
    <citation type="submission" date="2018-04" db="EMBL/GenBank/DDBJ databases">
        <authorList>
            <person name="Zhang X."/>
            <person name="Yuan J."/>
            <person name="Li F."/>
            <person name="Xiang J."/>
        </authorList>
    </citation>
    <scope>NUCLEOTIDE SEQUENCE [LARGE SCALE GENOMIC DNA]</scope>
    <source>
        <tissue evidence="10">Muscle</tissue>
    </source>
</reference>
<proteinExistence type="inferred from homology"/>
<dbReference type="EMBL" id="QCYY01001918">
    <property type="protein sequence ID" value="ROT74255.1"/>
    <property type="molecule type" value="Genomic_DNA"/>
</dbReference>
<dbReference type="InterPro" id="IPR001128">
    <property type="entry name" value="Cyt_P450"/>
</dbReference>
<comment type="caution">
    <text evidence="10">The sequence shown here is derived from an EMBL/GenBank/DDBJ whole genome shotgun (WGS) entry which is preliminary data.</text>
</comment>
<feature type="transmembrane region" description="Helical" evidence="9">
    <location>
        <begin position="6"/>
        <end position="30"/>
    </location>
</feature>
<dbReference type="InterPro" id="IPR002401">
    <property type="entry name" value="Cyt_P450_E_grp-I"/>
</dbReference>
<keyword evidence="3 7" id="KW-0479">Metal-binding</keyword>
<dbReference type="GO" id="GO:0005506">
    <property type="term" value="F:iron ion binding"/>
    <property type="evidence" value="ECO:0007669"/>
    <property type="project" value="InterPro"/>
</dbReference>
<dbReference type="InterPro" id="IPR050182">
    <property type="entry name" value="Cytochrome_P450_fam2"/>
</dbReference>
<dbReference type="GO" id="GO:0005737">
    <property type="term" value="C:cytoplasm"/>
    <property type="evidence" value="ECO:0007669"/>
    <property type="project" value="TreeGrafter"/>
</dbReference>
<evidence type="ECO:0000256" key="1">
    <source>
        <dbReference type="ARBA" id="ARBA00001971"/>
    </source>
</evidence>
<name>A0A3R7MEH9_PENVA</name>
<dbReference type="PANTHER" id="PTHR24300:SF403">
    <property type="entry name" value="CYTOCHROME P450 306A1"/>
    <property type="match status" value="1"/>
</dbReference>
<evidence type="ECO:0000256" key="8">
    <source>
        <dbReference type="RuleBase" id="RU000461"/>
    </source>
</evidence>
<comment type="similarity">
    <text evidence="2 8">Belongs to the cytochrome P450 family.</text>
</comment>
<organism evidence="10 11">
    <name type="scientific">Penaeus vannamei</name>
    <name type="common">Whiteleg shrimp</name>
    <name type="synonym">Litopenaeus vannamei</name>
    <dbReference type="NCBI Taxonomy" id="6689"/>
    <lineage>
        <taxon>Eukaryota</taxon>
        <taxon>Metazoa</taxon>
        <taxon>Ecdysozoa</taxon>
        <taxon>Arthropoda</taxon>
        <taxon>Crustacea</taxon>
        <taxon>Multicrustacea</taxon>
        <taxon>Malacostraca</taxon>
        <taxon>Eumalacostraca</taxon>
        <taxon>Eucarida</taxon>
        <taxon>Decapoda</taxon>
        <taxon>Dendrobranchiata</taxon>
        <taxon>Penaeoidea</taxon>
        <taxon>Penaeidae</taxon>
        <taxon>Penaeus</taxon>
    </lineage>
</organism>
<dbReference type="GO" id="GO:0008395">
    <property type="term" value="F:steroid hydroxylase activity"/>
    <property type="evidence" value="ECO:0007669"/>
    <property type="project" value="TreeGrafter"/>
</dbReference>
<keyword evidence="6 8" id="KW-0503">Monooxygenase</keyword>
<accession>A0A3R7MEH9</accession>
<dbReference type="Pfam" id="PF00067">
    <property type="entry name" value="p450"/>
    <property type="match status" value="1"/>
</dbReference>
<evidence type="ECO:0000256" key="4">
    <source>
        <dbReference type="ARBA" id="ARBA00023002"/>
    </source>
</evidence>
<dbReference type="PANTHER" id="PTHR24300">
    <property type="entry name" value="CYTOCHROME P450 508A4-RELATED"/>
    <property type="match status" value="1"/>
</dbReference>
<keyword evidence="7 8" id="KW-0349">Heme</keyword>
<dbReference type="PRINTS" id="PR00385">
    <property type="entry name" value="P450"/>
</dbReference>
<dbReference type="PRINTS" id="PR00463">
    <property type="entry name" value="EP450I"/>
</dbReference>
<dbReference type="GO" id="GO:0006805">
    <property type="term" value="P:xenobiotic metabolic process"/>
    <property type="evidence" value="ECO:0007669"/>
    <property type="project" value="TreeGrafter"/>
</dbReference>
<evidence type="ECO:0000256" key="9">
    <source>
        <dbReference type="SAM" id="Phobius"/>
    </source>
</evidence>
<keyword evidence="5 7" id="KW-0408">Iron</keyword>
<dbReference type="PROSITE" id="PS00086">
    <property type="entry name" value="CYTOCHROME_P450"/>
    <property type="match status" value="1"/>
</dbReference>
<reference evidence="10 11" key="2">
    <citation type="submission" date="2019-01" db="EMBL/GenBank/DDBJ databases">
        <title>The decoding of complex shrimp genome reveals the adaptation for benthos swimmer, frequently molting mechanism and breeding impact on genome.</title>
        <authorList>
            <person name="Sun Y."/>
            <person name="Gao Y."/>
            <person name="Yu Y."/>
        </authorList>
    </citation>
    <scope>NUCLEOTIDE SEQUENCE [LARGE SCALE GENOMIC DNA]</scope>
    <source>
        <tissue evidence="10">Muscle</tissue>
    </source>
</reference>
<comment type="cofactor">
    <cofactor evidence="1 7">
        <name>heme</name>
        <dbReference type="ChEBI" id="CHEBI:30413"/>
    </cofactor>
</comment>
<dbReference type="Proteomes" id="UP000283509">
    <property type="component" value="Unassembled WGS sequence"/>
</dbReference>
<evidence type="ECO:0000256" key="3">
    <source>
        <dbReference type="ARBA" id="ARBA00022723"/>
    </source>
</evidence>
<evidence type="ECO:0000256" key="5">
    <source>
        <dbReference type="ARBA" id="ARBA00023004"/>
    </source>
</evidence>
<dbReference type="AlphaFoldDB" id="A0A3R7MEH9"/>
<evidence type="ECO:0000313" key="11">
    <source>
        <dbReference type="Proteomes" id="UP000283509"/>
    </source>
</evidence>
<evidence type="ECO:0000313" key="10">
    <source>
        <dbReference type="EMBL" id="ROT74255.1"/>
    </source>
</evidence>
<evidence type="ECO:0000256" key="2">
    <source>
        <dbReference type="ARBA" id="ARBA00010617"/>
    </source>
</evidence>
<dbReference type="SUPFAM" id="SSF48264">
    <property type="entry name" value="Cytochrome P450"/>
    <property type="match status" value="1"/>
</dbReference>
<dbReference type="GO" id="GO:0016712">
    <property type="term" value="F:oxidoreductase activity, acting on paired donors, with incorporation or reduction of molecular oxygen, reduced flavin or flavoprotein as one donor, and incorporation of one atom of oxygen"/>
    <property type="evidence" value="ECO:0007669"/>
    <property type="project" value="TreeGrafter"/>
</dbReference>
<keyword evidence="4 8" id="KW-0560">Oxidoreductase</keyword>
<gene>
    <name evidence="10" type="ORF">C7M84_007247</name>
</gene>
<dbReference type="InterPro" id="IPR036396">
    <property type="entry name" value="Cyt_P450_sf"/>
</dbReference>
<keyword evidence="11" id="KW-1185">Reference proteome</keyword>
<dbReference type="GO" id="GO:0006082">
    <property type="term" value="P:organic acid metabolic process"/>
    <property type="evidence" value="ECO:0007669"/>
    <property type="project" value="TreeGrafter"/>
</dbReference>
<protein>
    <submittedName>
        <fullName evidence="10">Cytochrome P450 2J3</fullName>
    </submittedName>
</protein>
<keyword evidence="9" id="KW-0812">Transmembrane</keyword>
<dbReference type="GO" id="GO:0020037">
    <property type="term" value="F:heme binding"/>
    <property type="evidence" value="ECO:0007669"/>
    <property type="project" value="InterPro"/>
</dbReference>
<keyword evidence="9" id="KW-1133">Transmembrane helix</keyword>
<evidence type="ECO:0000256" key="7">
    <source>
        <dbReference type="PIRSR" id="PIRSR602401-1"/>
    </source>
</evidence>
<dbReference type="Gene3D" id="1.10.630.10">
    <property type="entry name" value="Cytochrome P450"/>
    <property type="match status" value="1"/>
</dbReference>
<dbReference type="STRING" id="6689.A0A3R7MEH9"/>
<keyword evidence="9" id="KW-0472">Membrane</keyword>
<dbReference type="InterPro" id="IPR017972">
    <property type="entry name" value="Cyt_P450_CS"/>
</dbReference>
<dbReference type="OrthoDB" id="1055148at2759"/>
<sequence length="506" mass="57625">MLGEVLTWIGATLGPVGSCLLGLVVLLLIFSPGGRPKNFPPGVPMVPVFGSLPFTKGTVSRPFLNSLRKKYGDLASFGIFNRKVVLVSNLKTIKEVFSQAKTAGRPELFLTTVRNNLLTDGRHTFLGILGSSGELWHEQRRFVLRHLRDLGFGKTSLEPLMILEIKELMDHIAKQKDSPIVMQRFFNRSIINVIWAMVMGKRYSYGDARLATLLKTFIAPGDINFLSPLHFIPGALKFAPYLPFLKKDVQPFIKVTNFIKHEVEEFQRDETAKKSDCLTALYLREIEEHKNESSFFHMDQMVSVIFEMFVGGSETTSSTLTTAVYMLAKHPEVQKRVHEELDRVVGRDQLPSFSQRDQLPYTQATIYEVQRTLRLVPFNLPHATVEDITVNGYMIPKGVFAYLKPRMTQIIDCMMDPALWRNPNEFDPRNFLDAEGNFKRNEASMPFGSGKRQCVGEPLARLELFLFFACVMQRFHFYDVVEEPFSSSNPLFAAVPRYTVRATARY</sequence>
<evidence type="ECO:0000256" key="6">
    <source>
        <dbReference type="ARBA" id="ARBA00023033"/>
    </source>
</evidence>